<dbReference type="Proteomes" id="UP000244906">
    <property type="component" value="Unassembled WGS sequence"/>
</dbReference>
<organism evidence="1 2">
    <name type="scientific">Pelagibaculum spongiae</name>
    <dbReference type="NCBI Taxonomy" id="2080658"/>
    <lineage>
        <taxon>Bacteria</taxon>
        <taxon>Pseudomonadati</taxon>
        <taxon>Pseudomonadota</taxon>
        <taxon>Gammaproteobacteria</taxon>
        <taxon>Oceanospirillales</taxon>
        <taxon>Pelagibaculum</taxon>
    </lineage>
</organism>
<name>A0A2V1H471_9GAMM</name>
<sequence>MDYEIYTSGDSTGYSIAATSEIIKNQSVLGFRGDSRNEKLIFNFGFQRKWNMLEFAMLAKNDELSMYPHMVLRVKSFGPWQKYLIEIEEFSLVCASLVPCLAAYFPMPVNRIVGSEKNYVYAVYVETAIDRTLSAEAVNKHVFSGMQGELAMNSESVKEEAMYDIPAGHVIGCFSVERERIEESGVGYYMLVFGDFVENIRSIGCPKRSVLIKQAEQFAHKKYKLNISTLDVEDL</sequence>
<dbReference type="RefSeq" id="WP_116685164.1">
    <property type="nucleotide sequence ID" value="NZ_CAWNYD010000001.1"/>
</dbReference>
<evidence type="ECO:0000313" key="1">
    <source>
        <dbReference type="EMBL" id="PVZ71575.1"/>
    </source>
</evidence>
<dbReference type="EMBL" id="QDDL01000001">
    <property type="protein sequence ID" value="PVZ71575.1"/>
    <property type="molecule type" value="Genomic_DNA"/>
</dbReference>
<proteinExistence type="predicted"/>
<keyword evidence="2" id="KW-1185">Reference proteome</keyword>
<evidence type="ECO:0000313" key="2">
    <source>
        <dbReference type="Proteomes" id="UP000244906"/>
    </source>
</evidence>
<gene>
    <name evidence="1" type="ORF">DC094_00600</name>
</gene>
<accession>A0A2V1H471</accession>
<comment type="caution">
    <text evidence="1">The sequence shown here is derived from an EMBL/GenBank/DDBJ whole genome shotgun (WGS) entry which is preliminary data.</text>
</comment>
<protein>
    <submittedName>
        <fullName evidence="1">Uncharacterized protein</fullName>
    </submittedName>
</protein>
<reference evidence="1 2" key="1">
    <citation type="submission" date="2018-04" db="EMBL/GenBank/DDBJ databases">
        <title>Thalassorhabdus spongiae gen. nov., sp. nov., isolated from a marine sponge in South-West Iceland.</title>
        <authorList>
            <person name="Knobloch S."/>
            <person name="Daussin A."/>
            <person name="Johannsson R."/>
            <person name="Marteinsson V.T."/>
        </authorList>
    </citation>
    <scope>NUCLEOTIDE SEQUENCE [LARGE SCALE GENOMIC DNA]</scope>
    <source>
        <strain evidence="1 2">Hp12</strain>
    </source>
</reference>
<dbReference type="AlphaFoldDB" id="A0A2V1H471"/>